<evidence type="ECO:0000313" key="7">
    <source>
        <dbReference type="Proteomes" id="UP000702544"/>
    </source>
</evidence>
<feature type="binding site" evidence="4">
    <location>
        <position position="115"/>
    </location>
    <ligand>
        <name>Mn(2+)</name>
        <dbReference type="ChEBI" id="CHEBI:29035"/>
        <label>1</label>
    </ligand>
</feature>
<dbReference type="GO" id="GO:0033389">
    <property type="term" value="P:putrescine biosynthetic process from arginine, via agmatine"/>
    <property type="evidence" value="ECO:0007669"/>
    <property type="project" value="TreeGrafter"/>
</dbReference>
<dbReference type="GO" id="GO:0008783">
    <property type="term" value="F:agmatinase activity"/>
    <property type="evidence" value="ECO:0007669"/>
    <property type="project" value="UniProtKB-EC"/>
</dbReference>
<dbReference type="EMBL" id="JAACAK010000036">
    <property type="protein sequence ID" value="NIR74360.1"/>
    <property type="molecule type" value="Genomic_DNA"/>
</dbReference>
<evidence type="ECO:0000256" key="3">
    <source>
        <dbReference type="ARBA" id="ARBA00022801"/>
    </source>
</evidence>
<name>A0AAE4Z5T9_9BACT</name>
<comment type="caution">
    <text evidence="6">The sequence shown here is derived from an EMBL/GenBank/DDBJ whole genome shotgun (WGS) entry which is preliminary data.</text>
</comment>
<feature type="binding site" evidence="4">
    <location>
        <position position="223"/>
    </location>
    <ligand>
        <name>Mn(2+)</name>
        <dbReference type="ChEBI" id="CHEBI:29035"/>
        <label>1</label>
    </ligand>
</feature>
<dbReference type="PROSITE" id="PS01053">
    <property type="entry name" value="ARGINASE_1"/>
    <property type="match status" value="1"/>
</dbReference>
<dbReference type="InterPro" id="IPR005925">
    <property type="entry name" value="Agmatinase-rel"/>
</dbReference>
<reference evidence="6 7" key="1">
    <citation type="submission" date="2020-01" db="EMBL/GenBank/DDBJ databases">
        <title>Genomes assembled from Gulf of Kutch pelagic sediment metagenomes.</title>
        <authorList>
            <person name="Chandrashekar M."/>
            <person name="Mahajan M.S."/>
            <person name="Dave K.J."/>
            <person name="Vatsa P."/>
            <person name="Nathani N.M."/>
        </authorList>
    </citation>
    <scope>NUCLEOTIDE SEQUENCE [LARGE SCALE GENOMIC DNA]</scope>
    <source>
        <strain evidence="6">KS3-K002</strain>
    </source>
</reference>
<dbReference type="SUPFAM" id="SSF52768">
    <property type="entry name" value="Arginase/deacetylase"/>
    <property type="match status" value="1"/>
</dbReference>
<feature type="binding site" evidence="4">
    <location>
        <position position="141"/>
    </location>
    <ligand>
        <name>Mn(2+)</name>
        <dbReference type="ChEBI" id="CHEBI:29035"/>
        <label>1</label>
    </ligand>
</feature>
<dbReference type="PROSITE" id="PS51409">
    <property type="entry name" value="ARGINASE_2"/>
    <property type="match status" value="1"/>
</dbReference>
<keyword evidence="3 5" id="KW-0378">Hydrolase</keyword>
<organism evidence="6 7">
    <name type="scientific">Candidatus Kutchimonas denitrificans</name>
    <dbReference type="NCBI Taxonomy" id="3056748"/>
    <lineage>
        <taxon>Bacteria</taxon>
        <taxon>Pseudomonadati</taxon>
        <taxon>Gemmatimonadota</taxon>
        <taxon>Gemmatimonadia</taxon>
        <taxon>Candidatus Palauibacterales</taxon>
        <taxon>Candidatus Palauibacteraceae</taxon>
        <taxon>Candidatus Kutchimonas</taxon>
    </lineage>
</organism>
<evidence type="ECO:0000256" key="2">
    <source>
        <dbReference type="ARBA" id="ARBA00022723"/>
    </source>
</evidence>
<evidence type="ECO:0000313" key="6">
    <source>
        <dbReference type="EMBL" id="NIR74360.1"/>
    </source>
</evidence>
<dbReference type="InterPro" id="IPR023696">
    <property type="entry name" value="Ureohydrolase_dom_sf"/>
</dbReference>
<dbReference type="PANTHER" id="PTHR11358">
    <property type="entry name" value="ARGINASE/AGMATINASE"/>
    <property type="match status" value="1"/>
</dbReference>
<evidence type="ECO:0000256" key="1">
    <source>
        <dbReference type="ARBA" id="ARBA00009227"/>
    </source>
</evidence>
<comment type="similarity">
    <text evidence="1">Belongs to the arginase family. Agmatinase subfamily.</text>
</comment>
<protein>
    <submittedName>
        <fullName evidence="6">Agmatinase</fullName>
        <ecNumber evidence="6">3.5.3.11</ecNumber>
    </submittedName>
</protein>
<dbReference type="InterPro" id="IPR020855">
    <property type="entry name" value="Ureohydrolase_Mn_BS"/>
</dbReference>
<evidence type="ECO:0000256" key="4">
    <source>
        <dbReference type="PIRSR" id="PIRSR036979-1"/>
    </source>
</evidence>
<dbReference type="GO" id="GO:0046872">
    <property type="term" value="F:metal ion binding"/>
    <property type="evidence" value="ECO:0007669"/>
    <property type="project" value="UniProtKB-KW"/>
</dbReference>
<dbReference type="PANTHER" id="PTHR11358:SF26">
    <property type="entry name" value="GUANIDINO ACID HYDROLASE, MITOCHONDRIAL"/>
    <property type="match status" value="1"/>
</dbReference>
<accession>A0AAE4Z5T9</accession>
<comment type="cofactor">
    <cofactor evidence="4">
        <name>Mn(2+)</name>
        <dbReference type="ChEBI" id="CHEBI:29035"/>
    </cofactor>
    <text evidence="4">Binds 2 manganese ions per subunit.</text>
</comment>
<feature type="binding site" evidence="4">
    <location>
        <position position="143"/>
    </location>
    <ligand>
        <name>Mn(2+)</name>
        <dbReference type="ChEBI" id="CHEBI:29035"/>
        <label>1</label>
    </ligand>
</feature>
<dbReference type="CDD" id="cd11593">
    <property type="entry name" value="Agmatinase-like_2"/>
    <property type="match status" value="1"/>
</dbReference>
<keyword evidence="2 4" id="KW-0479">Metal-binding</keyword>
<feature type="binding site" evidence="4">
    <location>
        <position position="139"/>
    </location>
    <ligand>
        <name>Mn(2+)</name>
        <dbReference type="ChEBI" id="CHEBI:29035"/>
        <label>1</label>
    </ligand>
</feature>
<evidence type="ECO:0000256" key="5">
    <source>
        <dbReference type="RuleBase" id="RU003684"/>
    </source>
</evidence>
<dbReference type="Proteomes" id="UP000702544">
    <property type="component" value="Unassembled WGS sequence"/>
</dbReference>
<feature type="binding site" evidence="4">
    <location>
        <position position="225"/>
    </location>
    <ligand>
        <name>Mn(2+)</name>
        <dbReference type="ChEBI" id="CHEBI:29035"/>
        <label>1</label>
    </ligand>
</feature>
<keyword evidence="4" id="KW-0464">Manganese</keyword>
<proteinExistence type="inferred from homology"/>
<dbReference type="NCBIfam" id="TIGR01230">
    <property type="entry name" value="agmatinase"/>
    <property type="match status" value="1"/>
</dbReference>
<dbReference type="AlphaFoldDB" id="A0AAE4Z5T9"/>
<dbReference type="Gene3D" id="3.40.800.10">
    <property type="entry name" value="Ureohydrolase domain"/>
    <property type="match status" value="1"/>
</dbReference>
<dbReference type="PIRSF" id="PIRSF036979">
    <property type="entry name" value="Arginase"/>
    <property type="match status" value="1"/>
</dbReference>
<gene>
    <name evidence="6" type="primary">speB</name>
    <name evidence="6" type="ORF">GWO12_04505</name>
</gene>
<sequence>MSDYSWEDPYSFLGLGEEHTALERAAAALLPVPYEATTSYMAGTRHGPEAILRASRHVELYDHELDREPYRIGIHTHPTLELTAAGPEAALGELRERYAEAADGDRLVIALGGEHTITQVPILYWADRLGDELAILQFDAHADLRDRFHGTRWSHACVMRRVVDRVRPVGVGIRAIDVEEKRLIDERGLTMIYAEELAGDRDDSWVDRALAALDSENVYVTFDVDFFDPAFMPSTGTPEPGGGTWGQAMTLLRRVFAEKKVVGADVVELAPLPGLVAPDFLVAKLIYKMIGYCSVSGGAQ</sequence>
<dbReference type="InterPro" id="IPR006035">
    <property type="entry name" value="Ureohydrolase"/>
</dbReference>
<dbReference type="Pfam" id="PF00491">
    <property type="entry name" value="Arginase"/>
    <property type="match status" value="1"/>
</dbReference>
<dbReference type="EC" id="3.5.3.11" evidence="6"/>